<proteinExistence type="predicted"/>
<reference evidence="1 2" key="1">
    <citation type="submission" date="2017-01" db="EMBL/GenBank/DDBJ databases">
        <title>The cable genome- insights into the physiology and evolution of filamentous bacteria capable of sulfide oxidation via long distance electron transfer.</title>
        <authorList>
            <person name="Schreiber L."/>
            <person name="Bjerg J.T."/>
            <person name="Boggild A."/>
            <person name="Van De Vossenberg J."/>
            <person name="Meysman F."/>
            <person name="Nielsen L.P."/>
            <person name="Schramm A."/>
            <person name="Kjeldsen K.U."/>
        </authorList>
    </citation>
    <scope>NUCLEOTIDE SEQUENCE [LARGE SCALE GENOMIC DNA]</scope>
    <source>
        <strain evidence="1">MCF</strain>
    </source>
</reference>
<accession>A0A3S3UAN1</accession>
<dbReference type="AlphaFoldDB" id="A0A3S3UAN1"/>
<comment type="caution">
    <text evidence="1">The sequence shown here is derived from an EMBL/GenBank/DDBJ whole genome shotgun (WGS) entry which is preliminary data.</text>
</comment>
<evidence type="ECO:0000313" key="2">
    <source>
        <dbReference type="Proteomes" id="UP000287853"/>
    </source>
</evidence>
<dbReference type="EMBL" id="MTKO01000033">
    <property type="protein sequence ID" value="RWX47530.1"/>
    <property type="molecule type" value="Genomic_DNA"/>
</dbReference>
<evidence type="ECO:0000313" key="1">
    <source>
        <dbReference type="EMBL" id="RWX47530.1"/>
    </source>
</evidence>
<organism evidence="1 2">
    <name type="scientific">Candidatus Electrothrix aarhusensis</name>
    <dbReference type="NCBI Taxonomy" id="1859131"/>
    <lineage>
        <taxon>Bacteria</taxon>
        <taxon>Pseudomonadati</taxon>
        <taxon>Thermodesulfobacteriota</taxon>
        <taxon>Desulfobulbia</taxon>
        <taxon>Desulfobulbales</taxon>
        <taxon>Desulfobulbaceae</taxon>
        <taxon>Candidatus Electrothrix</taxon>
    </lineage>
</organism>
<gene>
    <name evidence="1" type="ORF">H206_06344</name>
</gene>
<dbReference type="Proteomes" id="UP000287853">
    <property type="component" value="Unassembled WGS sequence"/>
</dbReference>
<protein>
    <submittedName>
        <fullName evidence="1">Uncharacterized protein</fullName>
    </submittedName>
</protein>
<name>A0A3S3UAN1_9BACT</name>
<sequence>MLGQSRIDLVDSSFVSFKQCHDVYSCRGSIVFTASANLP</sequence>
<keyword evidence="2" id="KW-1185">Reference proteome</keyword>